<reference evidence="7 8" key="2">
    <citation type="journal article" date="2021" name="Curr. Genet.">
        <title>Genetic response to nitrogen starvation in the aggressive Eucalyptus foliar pathogen Teratosphaeria destructans.</title>
        <authorList>
            <person name="Havenga M."/>
            <person name="Wingfield B.D."/>
            <person name="Wingfield M.J."/>
            <person name="Dreyer L.L."/>
            <person name="Roets F."/>
            <person name="Aylward J."/>
        </authorList>
    </citation>
    <scope>NUCLEOTIDE SEQUENCE [LARGE SCALE GENOMIC DNA]</scope>
    <source>
        <strain evidence="7">CMW44962</strain>
    </source>
</reference>
<dbReference type="GO" id="GO:0008270">
    <property type="term" value="F:zinc ion binding"/>
    <property type="evidence" value="ECO:0007669"/>
    <property type="project" value="UniProtKB-KW"/>
</dbReference>
<dbReference type="AlphaFoldDB" id="A0A9W7SKE8"/>
<dbReference type="InterPro" id="IPR013083">
    <property type="entry name" value="Znf_RING/FYVE/PHD"/>
</dbReference>
<dbReference type="InterPro" id="IPR018957">
    <property type="entry name" value="Znf_C3HC4_RING-type"/>
</dbReference>
<gene>
    <name evidence="7" type="ORF">Tdes44962_MAKER05489</name>
</gene>
<evidence type="ECO:0000256" key="5">
    <source>
        <dbReference type="SAM" id="Phobius"/>
    </source>
</evidence>
<keyword evidence="8" id="KW-1185">Reference proteome</keyword>
<dbReference type="SMART" id="SM00184">
    <property type="entry name" value="RING"/>
    <property type="match status" value="1"/>
</dbReference>
<keyword evidence="3" id="KW-0862">Zinc</keyword>
<dbReference type="InterPro" id="IPR017907">
    <property type="entry name" value="Znf_RING_CS"/>
</dbReference>
<feature type="transmembrane region" description="Helical" evidence="5">
    <location>
        <begin position="128"/>
        <end position="149"/>
    </location>
</feature>
<dbReference type="CDD" id="cd16449">
    <property type="entry name" value="RING-HC"/>
    <property type="match status" value="1"/>
</dbReference>
<feature type="transmembrane region" description="Helical" evidence="5">
    <location>
        <begin position="20"/>
        <end position="36"/>
    </location>
</feature>
<evidence type="ECO:0000256" key="1">
    <source>
        <dbReference type="ARBA" id="ARBA00022723"/>
    </source>
</evidence>
<dbReference type="EMBL" id="RIBY02002378">
    <property type="protein sequence ID" value="KAH9817779.1"/>
    <property type="molecule type" value="Genomic_DNA"/>
</dbReference>
<sequence>MFGDWTWAVTRDDLFETLPFVLTAAIMYAILYPSLFPSERGWRLDGSPLPSKRTFMAALAVPSEEPAQDEECPICQGQLEDAVQPECKHTYCKACLSSWFDSDKNWCPQCHRTLFVKPTDPRSIPCRVNVVTTALTVMSIAIAVALDLYQRRRLWWANLLMLGPSIAHMGLVRLAVHVKGPDDWWQMVSTGTYMSDIGLCLSHAWGLVTLLMEVDKAWTGAPRPREQMWANMVGLYAKWWNRIW</sequence>
<dbReference type="OrthoDB" id="6105938at2759"/>
<reference evidence="7 8" key="1">
    <citation type="journal article" date="2018" name="IMA Fungus">
        <title>IMA Genome-F 10: Nine draft genome sequences of Claviceps purpurea s.lat., including C. arundinis, C. humidiphila, and C. cf. spartinae, pseudomolecules for the pitch canker pathogen Fusarium circinatum, draft genome of Davidsoniella eucalypti, Grosmannia galeiformis, Quambalaria eucalypti, and Teratosphaeria destructans.</title>
        <authorList>
            <person name="Wingfield B.D."/>
            <person name="Liu M."/>
            <person name="Nguyen H.D."/>
            <person name="Lane F.A."/>
            <person name="Morgan S.W."/>
            <person name="De Vos L."/>
            <person name="Wilken P.M."/>
            <person name="Duong T.A."/>
            <person name="Aylward J."/>
            <person name="Coetzee M.P."/>
            <person name="Dadej K."/>
            <person name="De Beer Z.W."/>
            <person name="Findlay W."/>
            <person name="Havenga M."/>
            <person name="Kolarik M."/>
            <person name="Menzies J.G."/>
            <person name="Naidoo K."/>
            <person name="Pochopski O."/>
            <person name="Shoukouhi P."/>
            <person name="Santana Q.C."/>
            <person name="Seifert K.A."/>
            <person name="Soal N."/>
            <person name="Steenkamp E.T."/>
            <person name="Tatham C.T."/>
            <person name="van der Nest M.A."/>
            <person name="Wingfield M.J."/>
        </authorList>
    </citation>
    <scope>NUCLEOTIDE SEQUENCE [LARGE SCALE GENOMIC DNA]</scope>
    <source>
        <strain evidence="7">CMW44962</strain>
    </source>
</reference>
<dbReference type="Gene3D" id="3.30.40.10">
    <property type="entry name" value="Zinc/RING finger domain, C3HC4 (zinc finger)"/>
    <property type="match status" value="1"/>
</dbReference>
<dbReference type="Pfam" id="PF00097">
    <property type="entry name" value="zf-C3HC4"/>
    <property type="match status" value="1"/>
</dbReference>
<protein>
    <submittedName>
        <fullName evidence="7">FAD/NAD(P)-binding domain-containing protein</fullName>
    </submittedName>
</protein>
<dbReference type="PROSITE" id="PS50089">
    <property type="entry name" value="ZF_RING_2"/>
    <property type="match status" value="1"/>
</dbReference>
<feature type="domain" description="RING-type" evidence="6">
    <location>
        <begin position="72"/>
        <end position="111"/>
    </location>
</feature>
<evidence type="ECO:0000256" key="3">
    <source>
        <dbReference type="ARBA" id="ARBA00022833"/>
    </source>
</evidence>
<proteinExistence type="predicted"/>
<keyword evidence="5" id="KW-1133">Transmembrane helix</keyword>
<dbReference type="SUPFAM" id="SSF57850">
    <property type="entry name" value="RING/U-box"/>
    <property type="match status" value="1"/>
</dbReference>
<dbReference type="Proteomes" id="UP001138500">
    <property type="component" value="Unassembled WGS sequence"/>
</dbReference>
<evidence type="ECO:0000313" key="8">
    <source>
        <dbReference type="Proteomes" id="UP001138500"/>
    </source>
</evidence>
<organism evidence="7 8">
    <name type="scientific">Teratosphaeria destructans</name>
    <dbReference type="NCBI Taxonomy" id="418781"/>
    <lineage>
        <taxon>Eukaryota</taxon>
        <taxon>Fungi</taxon>
        <taxon>Dikarya</taxon>
        <taxon>Ascomycota</taxon>
        <taxon>Pezizomycotina</taxon>
        <taxon>Dothideomycetes</taxon>
        <taxon>Dothideomycetidae</taxon>
        <taxon>Mycosphaerellales</taxon>
        <taxon>Teratosphaeriaceae</taxon>
        <taxon>Teratosphaeria</taxon>
    </lineage>
</organism>
<dbReference type="PROSITE" id="PS00518">
    <property type="entry name" value="ZF_RING_1"/>
    <property type="match status" value="1"/>
</dbReference>
<evidence type="ECO:0000259" key="6">
    <source>
        <dbReference type="PROSITE" id="PS50089"/>
    </source>
</evidence>
<keyword evidence="1" id="KW-0479">Metal-binding</keyword>
<keyword evidence="5" id="KW-0472">Membrane</keyword>
<dbReference type="InterPro" id="IPR001841">
    <property type="entry name" value="Znf_RING"/>
</dbReference>
<accession>A0A9W7SKE8</accession>
<keyword evidence="5" id="KW-0812">Transmembrane</keyword>
<evidence type="ECO:0000256" key="4">
    <source>
        <dbReference type="PROSITE-ProRule" id="PRU00175"/>
    </source>
</evidence>
<evidence type="ECO:0000256" key="2">
    <source>
        <dbReference type="ARBA" id="ARBA00022771"/>
    </source>
</evidence>
<keyword evidence="2 4" id="KW-0863">Zinc-finger</keyword>
<evidence type="ECO:0000313" key="7">
    <source>
        <dbReference type="EMBL" id="KAH9817779.1"/>
    </source>
</evidence>
<feature type="transmembrane region" description="Helical" evidence="5">
    <location>
        <begin position="155"/>
        <end position="176"/>
    </location>
</feature>
<comment type="caution">
    <text evidence="7">The sequence shown here is derived from an EMBL/GenBank/DDBJ whole genome shotgun (WGS) entry which is preliminary data.</text>
</comment>
<name>A0A9W7SKE8_9PEZI</name>